<feature type="transmembrane region" description="Helical" evidence="1">
    <location>
        <begin position="6"/>
        <end position="22"/>
    </location>
</feature>
<keyword evidence="1" id="KW-0472">Membrane</keyword>
<evidence type="ECO:0000256" key="1">
    <source>
        <dbReference type="SAM" id="Phobius"/>
    </source>
</evidence>
<reference evidence="3" key="1">
    <citation type="submission" date="2016-11" db="EMBL/GenBank/DDBJ databases">
        <authorList>
            <person name="Varghese N."/>
            <person name="Submissions S."/>
        </authorList>
    </citation>
    <scope>NUCLEOTIDE SEQUENCE [LARGE SCALE GENOMIC DNA]</scope>
    <source>
        <strain evidence="3">DSM 24787</strain>
    </source>
</reference>
<organism evidence="2 3">
    <name type="scientific">Chitinophaga niabensis</name>
    <dbReference type="NCBI Taxonomy" id="536979"/>
    <lineage>
        <taxon>Bacteria</taxon>
        <taxon>Pseudomonadati</taxon>
        <taxon>Bacteroidota</taxon>
        <taxon>Chitinophagia</taxon>
        <taxon>Chitinophagales</taxon>
        <taxon>Chitinophagaceae</taxon>
        <taxon>Chitinophaga</taxon>
    </lineage>
</organism>
<name>A0A1N6FE30_9BACT</name>
<accession>A0A1N6FE30</accession>
<keyword evidence="3" id="KW-1185">Reference proteome</keyword>
<feature type="transmembrane region" description="Helical" evidence="1">
    <location>
        <begin position="152"/>
        <end position="174"/>
    </location>
</feature>
<dbReference type="EMBL" id="FSRA01000001">
    <property type="protein sequence ID" value="SIN93528.1"/>
    <property type="molecule type" value="Genomic_DNA"/>
</dbReference>
<feature type="transmembrane region" description="Helical" evidence="1">
    <location>
        <begin position="118"/>
        <end position="140"/>
    </location>
</feature>
<dbReference type="RefSeq" id="WP_234979653.1">
    <property type="nucleotide sequence ID" value="NZ_FSRA01000001.1"/>
</dbReference>
<evidence type="ECO:0000313" key="3">
    <source>
        <dbReference type="Proteomes" id="UP000185003"/>
    </source>
</evidence>
<keyword evidence="1" id="KW-1133">Transmembrane helix</keyword>
<proteinExistence type="predicted"/>
<evidence type="ECO:0008006" key="4">
    <source>
        <dbReference type="Google" id="ProtNLM"/>
    </source>
</evidence>
<feature type="transmembrane region" description="Helical" evidence="1">
    <location>
        <begin position="186"/>
        <end position="208"/>
    </location>
</feature>
<dbReference type="Proteomes" id="UP000185003">
    <property type="component" value="Unassembled WGS sequence"/>
</dbReference>
<feature type="transmembrane region" description="Helical" evidence="1">
    <location>
        <begin position="90"/>
        <end position="112"/>
    </location>
</feature>
<feature type="transmembrane region" description="Helical" evidence="1">
    <location>
        <begin position="64"/>
        <end position="83"/>
    </location>
</feature>
<feature type="transmembrane region" description="Helical" evidence="1">
    <location>
        <begin position="34"/>
        <end position="52"/>
    </location>
</feature>
<dbReference type="STRING" id="536979.SAMN04488055_2171"/>
<protein>
    <recommendedName>
        <fullName evidence="4">YhhN-like protein</fullName>
    </recommendedName>
</protein>
<keyword evidence="1" id="KW-0812">Transmembrane</keyword>
<dbReference type="AlphaFoldDB" id="A0A1N6FE30"/>
<sequence>MSNTVTQLLSFTIIFPMILGLIRMHRIRASYQPFLLLLLLALTSEVVSEVSIRLTKSNAITSNIYTLLEAGVILYLFYTWGFLKKRPRLMIFLAIIYCVVWVFENLYMGLLADGFSSYFVMLYSLVTVLLSINEINSLIAAFGGNLFRNAKFLICIGLIIMGVYSVITEGFLLIDPDNSRVSRNIFNLFAFINAFVNIVYAIAVWFIPVRDDYYFSKRFKA</sequence>
<gene>
    <name evidence="2" type="ORF">SAMN04488055_2171</name>
</gene>
<evidence type="ECO:0000313" key="2">
    <source>
        <dbReference type="EMBL" id="SIN93528.1"/>
    </source>
</evidence>